<comment type="subcellular location">
    <subcellularLocation>
        <location evidence="1">Cell membrane</location>
        <topology evidence="1">Multi-pass membrane protein</topology>
    </subcellularLocation>
</comment>
<dbReference type="EMBL" id="CP076363">
    <property type="protein sequence ID" value="QWK92607.1"/>
    <property type="molecule type" value="Genomic_DNA"/>
</dbReference>
<name>A0A975PAW4_9RHOB</name>
<proteinExistence type="predicted"/>
<keyword evidence="5 6" id="KW-0472">Membrane</keyword>
<dbReference type="PANTHER" id="PTHR42709">
    <property type="entry name" value="ALKALINE PHOSPHATASE LIKE PROTEIN"/>
    <property type="match status" value="1"/>
</dbReference>
<feature type="transmembrane region" description="Helical" evidence="6">
    <location>
        <begin position="131"/>
        <end position="151"/>
    </location>
</feature>
<feature type="transmembrane region" description="Helical" evidence="6">
    <location>
        <begin position="45"/>
        <end position="66"/>
    </location>
</feature>
<dbReference type="GO" id="GO:0005886">
    <property type="term" value="C:plasma membrane"/>
    <property type="evidence" value="ECO:0007669"/>
    <property type="project" value="UniProtKB-SubCell"/>
</dbReference>
<keyword evidence="2" id="KW-1003">Cell membrane</keyword>
<gene>
    <name evidence="8" type="ORF">KM031_19740</name>
</gene>
<dbReference type="RefSeq" id="WP_215505593.1">
    <property type="nucleotide sequence ID" value="NZ_CP076363.1"/>
</dbReference>
<feature type="transmembrane region" description="Helical" evidence="6">
    <location>
        <begin position="14"/>
        <end position="38"/>
    </location>
</feature>
<organism evidence="8 9">
    <name type="scientific">Gemmobacter fulvus</name>
    <dbReference type="NCBI Taxonomy" id="2840474"/>
    <lineage>
        <taxon>Bacteria</taxon>
        <taxon>Pseudomonadati</taxon>
        <taxon>Pseudomonadota</taxon>
        <taxon>Alphaproteobacteria</taxon>
        <taxon>Rhodobacterales</taxon>
        <taxon>Paracoccaceae</taxon>
        <taxon>Gemmobacter</taxon>
    </lineage>
</organism>
<evidence type="ECO:0000256" key="2">
    <source>
        <dbReference type="ARBA" id="ARBA00022475"/>
    </source>
</evidence>
<keyword evidence="3 6" id="KW-0812">Transmembrane</keyword>
<evidence type="ECO:0000313" key="9">
    <source>
        <dbReference type="Proteomes" id="UP000679352"/>
    </source>
</evidence>
<dbReference type="Pfam" id="PF09335">
    <property type="entry name" value="VTT_dom"/>
    <property type="match status" value="1"/>
</dbReference>
<sequence length="190" mass="20392">MFTPDAATQLISTYGLWILAPAAVLEGPIVTVVAAWLAQIGLLDLRAVLIMVVVADLIGDVLLYALGRGLLPALPDRLRARLGLGQARLERLATHFSNHGASSLILGKLTHTAGAVVLVAAGMARMRFVPFLLWNTAATLPKSLVFAALGWSLGDAHARIEDWIANASLLLLLAIVPVVLVWLWRRRVVS</sequence>
<dbReference type="InterPro" id="IPR032816">
    <property type="entry name" value="VTT_dom"/>
</dbReference>
<protein>
    <submittedName>
        <fullName evidence="8">VTT domain-containing protein</fullName>
    </submittedName>
</protein>
<accession>A0A975PAW4</accession>
<feature type="domain" description="VTT" evidence="7">
    <location>
        <begin position="30"/>
        <end position="151"/>
    </location>
</feature>
<dbReference type="PANTHER" id="PTHR42709:SF6">
    <property type="entry name" value="UNDECAPRENYL PHOSPHATE TRANSPORTER A"/>
    <property type="match status" value="1"/>
</dbReference>
<evidence type="ECO:0000256" key="5">
    <source>
        <dbReference type="ARBA" id="ARBA00023136"/>
    </source>
</evidence>
<evidence type="ECO:0000256" key="4">
    <source>
        <dbReference type="ARBA" id="ARBA00022989"/>
    </source>
</evidence>
<evidence type="ECO:0000256" key="3">
    <source>
        <dbReference type="ARBA" id="ARBA00022692"/>
    </source>
</evidence>
<feature type="transmembrane region" description="Helical" evidence="6">
    <location>
        <begin position="163"/>
        <end position="184"/>
    </location>
</feature>
<evidence type="ECO:0000313" key="8">
    <source>
        <dbReference type="EMBL" id="QWK92607.1"/>
    </source>
</evidence>
<keyword evidence="4 6" id="KW-1133">Transmembrane helix</keyword>
<keyword evidence="8" id="KW-0614">Plasmid</keyword>
<feature type="transmembrane region" description="Helical" evidence="6">
    <location>
        <begin position="105"/>
        <end position="124"/>
    </location>
</feature>
<reference evidence="8" key="1">
    <citation type="submission" date="2021-06" db="EMBL/GenBank/DDBJ databases">
        <authorList>
            <person name="Lee C.-S."/>
            <person name="Jin L."/>
        </authorList>
    </citation>
    <scope>NUCLEOTIDE SEQUENCE</scope>
    <source>
        <strain evidence="8">Con5</strain>
        <plasmid evidence="8">p2</plasmid>
    </source>
</reference>
<dbReference type="InterPro" id="IPR051311">
    <property type="entry name" value="DedA_domain"/>
</dbReference>
<evidence type="ECO:0000259" key="7">
    <source>
        <dbReference type="Pfam" id="PF09335"/>
    </source>
</evidence>
<keyword evidence="9" id="KW-1185">Reference proteome</keyword>
<dbReference type="AlphaFoldDB" id="A0A975PAW4"/>
<geneLocation type="plasmid" evidence="8 9">
    <name>p2</name>
</geneLocation>
<evidence type="ECO:0000256" key="1">
    <source>
        <dbReference type="ARBA" id="ARBA00004651"/>
    </source>
</evidence>
<evidence type="ECO:0000256" key="6">
    <source>
        <dbReference type="SAM" id="Phobius"/>
    </source>
</evidence>
<dbReference type="Proteomes" id="UP000679352">
    <property type="component" value="Plasmid p2"/>
</dbReference>
<dbReference type="KEGG" id="gfu:KM031_19740"/>